<comment type="caution">
    <text evidence="8">The sequence shown here is derived from an EMBL/GenBank/DDBJ whole genome shotgun (WGS) entry which is preliminary data.</text>
</comment>
<dbReference type="PROSITE" id="PS51371">
    <property type="entry name" value="CBS"/>
    <property type="match status" value="4"/>
</dbReference>
<reference evidence="8" key="1">
    <citation type="journal article" date="2017" name="Gigascience">
        <title>The genome draft of coconut (Cocos nucifera).</title>
        <authorList>
            <person name="Xiao Y."/>
            <person name="Xu P."/>
            <person name="Fan H."/>
            <person name="Baudouin L."/>
            <person name="Xia W."/>
            <person name="Bocs S."/>
            <person name="Xu J."/>
            <person name="Li Q."/>
            <person name="Guo A."/>
            <person name="Zhou L."/>
            <person name="Li J."/>
            <person name="Wu Y."/>
            <person name="Ma Z."/>
            <person name="Armero A."/>
            <person name="Issali A.E."/>
            <person name="Liu N."/>
            <person name="Peng M."/>
            <person name="Yang Y."/>
        </authorList>
    </citation>
    <scope>NUCLEOTIDE SEQUENCE</scope>
    <source>
        <tissue evidence="8">Spear leaf of Hainan Tall coconut</tissue>
    </source>
</reference>
<dbReference type="InterPro" id="IPR046342">
    <property type="entry name" value="CBS_dom_sf"/>
</dbReference>
<evidence type="ECO:0000256" key="3">
    <source>
        <dbReference type="PROSITE-ProRule" id="PRU00703"/>
    </source>
</evidence>
<evidence type="ECO:0000256" key="1">
    <source>
        <dbReference type="ARBA" id="ARBA00005921"/>
    </source>
</evidence>
<dbReference type="SUPFAM" id="SSF54631">
    <property type="entry name" value="CBS-domain pair"/>
    <property type="match status" value="2"/>
</dbReference>
<evidence type="ECO:0000256" key="2">
    <source>
        <dbReference type="ARBA" id="ARBA00023054"/>
    </source>
</evidence>
<dbReference type="OrthoDB" id="128924at2759"/>
<dbReference type="Gene3D" id="3.10.20.90">
    <property type="entry name" value="Phosphatidylinositol 3-kinase Catalytic Subunit, Chain A, domain 1"/>
    <property type="match status" value="1"/>
</dbReference>
<dbReference type="CDD" id="cd17782">
    <property type="entry name" value="CBS_pair_MUG70_2"/>
    <property type="match status" value="1"/>
</dbReference>
<feature type="compositionally biased region" description="Low complexity" evidence="5">
    <location>
        <begin position="1337"/>
        <end position="1367"/>
    </location>
</feature>
<feature type="compositionally biased region" description="Low complexity" evidence="5">
    <location>
        <begin position="28"/>
        <end position="43"/>
    </location>
</feature>
<dbReference type="InterPro" id="IPR000644">
    <property type="entry name" value="CBS_dom"/>
</dbReference>
<comment type="similarity">
    <text evidence="1">Belongs to the FPP family.</text>
</comment>
<feature type="domain" description="CBS" evidence="6">
    <location>
        <begin position="299"/>
        <end position="363"/>
    </location>
</feature>
<feature type="domain" description="CBS" evidence="6">
    <location>
        <begin position="129"/>
        <end position="184"/>
    </location>
</feature>
<feature type="compositionally biased region" description="Polar residues" evidence="5">
    <location>
        <begin position="46"/>
        <end position="55"/>
    </location>
</feature>
<dbReference type="Gene3D" id="3.10.580.10">
    <property type="entry name" value="CBS-domain"/>
    <property type="match status" value="2"/>
</dbReference>
<reference evidence="8" key="2">
    <citation type="submission" date="2019-07" db="EMBL/GenBank/DDBJ databases">
        <authorList>
            <person name="Yang Y."/>
            <person name="Bocs S."/>
            <person name="Baudouin L."/>
        </authorList>
    </citation>
    <scope>NUCLEOTIDE SEQUENCE</scope>
    <source>
        <tissue evidence="8">Spear leaf of Hainan Tall coconut</tissue>
    </source>
</reference>
<dbReference type="PANTHER" id="PTHR31580:SF49">
    <property type="entry name" value="FILAMENT-LIKE PLANT PROTEIN 3"/>
    <property type="match status" value="1"/>
</dbReference>
<accession>A0A8K0IX08</accession>
<evidence type="ECO:0000313" key="9">
    <source>
        <dbReference type="Proteomes" id="UP000797356"/>
    </source>
</evidence>
<dbReference type="InterPro" id="IPR000270">
    <property type="entry name" value="PB1_dom"/>
</dbReference>
<dbReference type="SUPFAM" id="SSF54277">
    <property type="entry name" value="CAD &amp; PB1 domains"/>
    <property type="match status" value="1"/>
</dbReference>
<dbReference type="SMART" id="SM00666">
    <property type="entry name" value="PB1"/>
    <property type="match status" value="1"/>
</dbReference>
<evidence type="ECO:0000259" key="6">
    <source>
        <dbReference type="PROSITE" id="PS51371"/>
    </source>
</evidence>
<feature type="domain" description="PB1" evidence="7">
    <location>
        <begin position="413"/>
        <end position="499"/>
    </location>
</feature>
<feature type="region of interest" description="Disordered" evidence="5">
    <location>
        <begin position="625"/>
        <end position="647"/>
    </location>
</feature>
<dbReference type="Pfam" id="PF05911">
    <property type="entry name" value="FPP"/>
    <property type="match status" value="3"/>
</dbReference>
<dbReference type="EMBL" id="CM017886">
    <property type="protein sequence ID" value="KAG1369858.1"/>
    <property type="molecule type" value="Genomic_DNA"/>
</dbReference>
<dbReference type="SMART" id="SM00116">
    <property type="entry name" value="CBS"/>
    <property type="match status" value="4"/>
</dbReference>
<feature type="compositionally biased region" description="Polar residues" evidence="5">
    <location>
        <begin position="627"/>
        <end position="646"/>
    </location>
</feature>
<dbReference type="CDD" id="cd06409">
    <property type="entry name" value="PB1_MUG70"/>
    <property type="match status" value="1"/>
</dbReference>
<protein>
    <submittedName>
        <fullName evidence="8">Putative CBS domain-containing protein CBSCBSPB3</fullName>
    </submittedName>
</protein>
<keyword evidence="9" id="KW-1185">Reference proteome</keyword>
<dbReference type="CDD" id="cd17781">
    <property type="entry name" value="CBS_pair_MUG70_1"/>
    <property type="match status" value="1"/>
</dbReference>
<dbReference type="PANTHER" id="PTHR31580">
    <property type="entry name" value="FILAMENT-LIKE PLANT PROTEIN 4"/>
    <property type="match status" value="1"/>
</dbReference>
<proteinExistence type="inferred from homology"/>
<keyword evidence="2 4" id="KW-0175">Coiled coil</keyword>
<evidence type="ECO:0000256" key="5">
    <source>
        <dbReference type="SAM" id="MobiDB-lite"/>
    </source>
</evidence>
<gene>
    <name evidence="8" type="ORF">COCNU_15G002240</name>
</gene>
<dbReference type="SUPFAM" id="SSF57997">
    <property type="entry name" value="Tropomyosin"/>
    <property type="match status" value="1"/>
</dbReference>
<dbReference type="Proteomes" id="UP000797356">
    <property type="component" value="Chromosome 15"/>
</dbReference>
<dbReference type="InterPro" id="IPR008587">
    <property type="entry name" value="FPP_plant"/>
</dbReference>
<keyword evidence="3" id="KW-0129">CBS domain</keyword>
<dbReference type="Pfam" id="PF00571">
    <property type="entry name" value="CBS"/>
    <property type="match status" value="4"/>
</dbReference>
<feature type="region of interest" description="Disordered" evidence="5">
    <location>
        <begin position="1"/>
        <end position="58"/>
    </location>
</feature>
<sequence length="1367" mass="149243">MSTHSVPPLRRNHLAARRAPSAGRRTSASENGSGAAAVNGNGNPAKPTSPNQASGERTVKKLRLSKALTIPEGTTVSDACRRMAARRVDSVLLTDANGLLSGIVTDKDISTRVIAEGLRPEQTIVSKIMTRNPVFVMADTLAIEALQKMVQGKFRHLPVVENGEVIAMLDITKCLYDAISRMEKAAEQGSAIAAAVEGVERQWGSNFSAPYAFIASLRERMFKPSLSTIITENTNCRVAVVSPSDPVYVATKKMRELRVNSVIIMTGSKPQGILTSKDVLMRVVAQNLSPELTLVEKVMTANPECATLDATILDALHIMHDGKFLHLPVLDGDGQIAACLDVLQLTHAAISMVEGGAGVVNDVANTMMQKFWDSALALEPSYEEFDTQSELSALMASECTENGKYMYPPLGLGNLFAFKFEDRKGRLHRFDCGTESLAELASAVMQRMGLDSGTDKIQLLYEDDEGDRVLLVSDKDLTGAVNHARSAGWKVLRLHVDDSDMKKEAAGSNSDLPAVQRRGWSSLQTGITAGAIVLTGKLVIFSFAVSAMVLLLSALQNPSEFFGPHWETILFKCLVHSLGCSPAPGASGSWCPILSALASFGRAPLVLPIMHRKCKRVKEGHEAMKGSLNNASPNHAQTPEVSSNIGDSEVHETVKSLTEKLSAAFLNIRAKEELVKQHVKVAEEAVSGWEQAETEVSALKQQLEAANKKNSALEDRIGHLDGALKECVRQLRQAREEQEEKVHEAVIRKTHEWESEKLELEKQLNELKVQLQTAKSEAAAAVDLGLRAKLEAAEKENAALRVEIFSQSEDLRMLTLERELSNQAAETASKQHLESIKKVAKLEAECRKLRSQGRKSLPVHDHKPIANSICVESVTDSLSDSGERLLCMENESGCSDSWASALIAELDQFKNDKASERNLTASIEIDLMDDFLEMERLVALPEADHVSSRIQLEAASARVGMRESPLKVEVLHQLLAELEEKVAKMGSEKAELEMALVDSRNQLEASCNQLRVAEDKLLELQRQLDLANESKQVATAEVVAVEARRKALESQLESAELEVGKLHDKVCLLEGKVEVEKAMSAELKVRVEAAEAAKSVLESQLESAHLEVGSLHEMVGLLESKVVKERASSTEFAVRMQTVEAAKKAFESQLESAHLEVSELHEKVGSLEVKAQEERTKSAEFATKIEAVEATRKALEFQLDTAHLEIGKLHNKVDLLEMQVSKEKALSTEFAAKCQKLEGEISRMKREAELWQVTSYGDLKIKKEKELSMAAGKLAECQKTIASLGQQLKSLTALDDFMLEAEKLEPNGGSPDLLFHSSSSPEKLCSYTLPGSKERGSPPSSLLSSSSTLSGFTSFLSPSRSSSCVEN</sequence>
<feature type="domain" description="CBS" evidence="6">
    <location>
        <begin position="230"/>
        <end position="291"/>
    </location>
</feature>
<dbReference type="Pfam" id="PF00564">
    <property type="entry name" value="PB1"/>
    <property type="match status" value="1"/>
</dbReference>
<feature type="coiled-coil region" evidence="4">
    <location>
        <begin position="1227"/>
        <end position="1294"/>
    </location>
</feature>
<evidence type="ECO:0000259" key="7">
    <source>
        <dbReference type="PROSITE" id="PS51745"/>
    </source>
</evidence>
<evidence type="ECO:0000256" key="4">
    <source>
        <dbReference type="SAM" id="Coils"/>
    </source>
</evidence>
<feature type="coiled-coil region" evidence="4">
    <location>
        <begin position="968"/>
        <end position="1107"/>
    </location>
</feature>
<feature type="domain" description="CBS" evidence="6">
    <location>
        <begin position="63"/>
        <end position="121"/>
    </location>
</feature>
<name>A0A8K0IX08_COCNU</name>
<dbReference type="InterPro" id="IPR053793">
    <property type="entry name" value="PB1-like"/>
</dbReference>
<organism evidence="8 9">
    <name type="scientific">Cocos nucifera</name>
    <name type="common">Coconut palm</name>
    <dbReference type="NCBI Taxonomy" id="13894"/>
    <lineage>
        <taxon>Eukaryota</taxon>
        <taxon>Viridiplantae</taxon>
        <taxon>Streptophyta</taxon>
        <taxon>Embryophyta</taxon>
        <taxon>Tracheophyta</taxon>
        <taxon>Spermatophyta</taxon>
        <taxon>Magnoliopsida</taxon>
        <taxon>Liliopsida</taxon>
        <taxon>Arecaceae</taxon>
        <taxon>Arecoideae</taxon>
        <taxon>Cocoseae</taxon>
        <taxon>Attaleinae</taxon>
        <taxon>Cocos</taxon>
    </lineage>
</organism>
<feature type="coiled-coil region" evidence="4">
    <location>
        <begin position="1136"/>
        <end position="1163"/>
    </location>
</feature>
<feature type="region of interest" description="Disordered" evidence="5">
    <location>
        <begin position="1325"/>
        <end position="1367"/>
    </location>
</feature>
<feature type="coiled-coil region" evidence="4">
    <location>
        <begin position="689"/>
        <end position="852"/>
    </location>
</feature>
<evidence type="ECO:0000313" key="8">
    <source>
        <dbReference type="EMBL" id="KAG1369858.1"/>
    </source>
</evidence>
<dbReference type="PROSITE" id="PS51745">
    <property type="entry name" value="PB1"/>
    <property type="match status" value="1"/>
</dbReference>